<feature type="region of interest" description="Disordered" evidence="2">
    <location>
        <begin position="334"/>
        <end position="360"/>
    </location>
</feature>
<evidence type="ECO:0000313" key="5">
    <source>
        <dbReference type="EMBL" id="KAF8485364.1"/>
    </source>
</evidence>
<evidence type="ECO:0000256" key="2">
    <source>
        <dbReference type="SAM" id="MobiDB-lite"/>
    </source>
</evidence>
<feature type="compositionally biased region" description="Polar residues" evidence="2">
    <location>
        <begin position="343"/>
        <end position="357"/>
    </location>
</feature>
<feature type="compositionally biased region" description="Basic and acidic residues" evidence="2">
    <location>
        <begin position="637"/>
        <end position="658"/>
    </location>
</feature>
<dbReference type="Gene3D" id="1.10.167.10">
    <property type="entry name" value="Regulator of G-protein Signalling 4, domain 2"/>
    <property type="match status" value="1"/>
</dbReference>
<organism evidence="5 6">
    <name type="scientific">Russula ochroleuca</name>
    <dbReference type="NCBI Taxonomy" id="152965"/>
    <lineage>
        <taxon>Eukaryota</taxon>
        <taxon>Fungi</taxon>
        <taxon>Dikarya</taxon>
        <taxon>Basidiomycota</taxon>
        <taxon>Agaricomycotina</taxon>
        <taxon>Agaricomycetes</taxon>
        <taxon>Russulales</taxon>
        <taxon>Russulaceae</taxon>
        <taxon>Russula</taxon>
    </lineage>
</organism>
<reference evidence="5" key="2">
    <citation type="journal article" date="2020" name="Nat. Commun.">
        <title>Large-scale genome sequencing of mycorrhizal fungi provides insights into the early evolution of symbiotic traits.</title>
        <authorList>
            <person name="Miyauchi S."/>
            <person name="Kiss E."/>
            <person name="Kuo A."/>
            <person name="Drula E."/>
            <person name="Kohler A."/>
            <person name="Sanchez-Garcia M."/>
            <person name="Morin E."/>
            <person name="Andreopoulos B."/>
            <person name="Barry K.W."/>
            <person name="Bonito G."/>
            <person name="Buee M."/>
            <person name="Carver A."/>
            <person name="Chen C."/>
            <person name="Cichocki N."/>
            <person name="Clum A."/>
            <person name="Culley D."/>
            <person name="Crous P.W."/>
            <person name="Fauchery L."/>
            <person name="Girlanda M."/>
            <person name="Hayes R.D."/>
            <person name="Keri Z."/>
            <person name="LaButti K."/>
            <person name="Lipzen A."/>
            <person name="Lombard V."/>
            <person name="Magnuson J."/>
            <person name="Maillard F."/>
            <person name="Murat C."/>
            <person name="Nolan M."/>
            <person name="Ohm R.A."/>
            <person name="Pangilinan J."/>
            <person name="Pereira M.F."/>
            <person name="Perotto S."/>
            <person name="Peter M."/>
            <person name="Pfister S."/>
            <person name="Riley R."/>
            <person name="Sitrit Y."/>
            <person name="Stielow J.B."/>
            <person name="Szollosi G."/>
            <person name="Zifcakova L."/>
            <person name="Stursova M."/>
            <person name="Spatafora J.W."/>
            <person name="Tedersoo L."/>
            <person name="Vaario L.M."/>
            <person name="Yamada A."/>
            <person name="Yan M."/>
            <person name="Wang P."/>
            <person name="Xu J."/>
            <person name="Bruns T."/>
            <person name="Baldrian P."/>
            <person name="Vilgalys R."/>
            <person name="Dunand C."/>
            <person name="Henrissat B."/>
            <person name="Grigoriev I.V."/>
            <person name="Hibbett D."/>
            <person name="Nagy L.G."/>
            <person name="Martin F.M."/>
        </authorList>
    </citation>
    <scope>NUCLEOTIDE SEQUENCE</scope>
    <source>
        <strain evidence="5">Prilba</strain>
    </source>
</reference>
<dbReference type="InterPro" id="IPR044926">
    <property type="entry name" value="RGS_subdomain_2"/>
</dbReference>
<name>A0A9P5N443_9AGAM</name>
<protein>
    <submittedName>
        <fullName evidence="5">Regulator of G protein signaling</fullName>
    </submittedName>
</protein>
<feature type="region of interest" description="Disordered" evidence="2">
    <location>
        <begin position="636"/>
        <end position="658"/>
    </location>
</feature>
<keyword evidence="1" id="KW-0734">Signal transduction inhibitor</keyword>
<gene>
    <name evidence="5" type="ORF">DFH94DRAFT_275007</name>
</gene>
<dbReference type="InterPro" id="IPR036388">
    <property type="entry name" value="WH-like_DNA-bd_sf"/>
</dbReference>
<dbReference type="CDD" id="cd08708">
    <property type="entry name" value="RGS_FLBA"/>
    <property type="match status" value="1"/>
</dbReference>
<dbReference type="PROSITE" id="PS50132">
    <property type="entry name" value="RGS"/>
    <property type="match status" value="1"/>
</dbReference>
<keyword evidence="6" id="KW-1185">Reference proteome</keyword>
<dbReference type="InterPro" id="IPR058855">
    <property type="entry name" value="RGS1/SST2-like_Fungal-DR"/>
</dbReference>
<dbReference type="PANTHER" id="PTHR10845">
    <property type="entry name" value="REGULATOR OF G PROTEIN SIGNALING"/>
    <property type="match status" value="1"/>
</dbReference>
<proteinExistence type="predicted"/>
<dbReference type="InterPro" id="IPR016137">
    <property type="entry name" value="RGS"/>
</dbReference>
<dbReference type="GO" id="GO:0035556">
    <property type="term" value="P:intracellular signal transduction"/>
    <property type="evidence" value="ECO:0007669"/>
    <property type="project" value="InterPro"/>
</dbReference>
<dbReference type="EMBL" id="WHVB01000003">
    <property type="protein sequence ID" value="KAF8485364.1"/>
    <property type="molecule type" value="Genomic_DNA"/>
</dbReference>
<dbReference type="InterPro" id="IPR036305">
    <property type="entry name" value="RGS_sf"/>
</dbReference>
<dbReference type="PROSITE" id="PS50186">
    <property type="entry name" value="DEP"/>
    <property type="match status" value="1"/>
</dbReference>
<sequence length="658" mass="73176">MQEDVPPQASSSHMMKTTKRGRPFLKDTLDLFATLIVSLQLTTHKQFFRSFPNSFSTDEAAANLASLKFSQSNRGPDPREPSRVITTTTTTTFSMTRDMAKAMSQHFMDARLIENAADPSSNLFKDRGVYVLTPKGLHVLERFISRNGINGDHLAHVFATQPICMKLLHLERRSVDDEIIVSQSVITALFRRFVGRQANYPPQTAQTLDPTAAYHERAKGIQVMEMTDRQPSGMGKSQLVTQRHCFAALAALEWLCDFSSVVGREEAAEMAAQFVRFGLIALVSDKRKNNDSAIIFTVRGSAPGGNSPVSQTGEFRCTAKALYRITDEGVRTARWDSRAGSKDSPTSSTANLSTTERSSFDKDGITSKALASSDAKIHRRISLAEKLNAAYTGDAAADRRTKESNTERLQFVIDNPTLCNLFREFLRDNFCEENLAFWLEVQDFKRKFNITSTASSAAFQRPPPDRPTGSKVNTPGQQAMEQHHESLIQQAYEIYTTYLAPSSQAELNIDHGLRNELSAYLSEVMQGLTGTPFQGRLEADQLSSFNATQLSMMIRLYERIQTHVFRLMATDSVPKFTKTPRFLTLRSQNDDLDFLDSDVQYLSSSGPTVPPGLESREGQEIGGAYVTVSQKGVVAAHESRPRAVGGDREAGRRAWNDS</sequence>
<feature type="domain" description="RGS" evidence="3">
    <location>
        <begin position="408"/>
        <end position="586"/>
    </location>
</feature>
<dbReference type="OrthoDB" id="196547at2759"/>
<evidence type="ECO:0000259" key="4">
    <source>
        <dbReference type="PROSITE" id="PS50186"/>
    </source>
</evidence>
<dbReference type="GO" id="GO:0009968">
    <property type="term" value="P:negative regulation of signal transduction"/>
    <property type="evidence" value="ECO:0007669"/>
    <property type="project" value="UniProtKB-KW"/>
</dbReference>
<evidence type="ECO:0000313" key="6">
    <source>
        <dbReference type="Proteomes" id="UP000759537"/>
    </source>
</evidence>
<reference evidence="5" key="1">
    <citation type="submission" date="2019-10" db="EMBL/GenBank/DDBJ databases">
        <authorList>
            <consortium name="DOE Joint Genome Institute"/>
            <person name="Kuo A."/>
            <person name="Miyauchi S."/>
            <person name="Kiss E."/>
            <person name="Drula E."/>
            <person name="Kohler A."/>
            <person name="Sanchez-Garcia M."/>
            <person name="Andreopoulos B."/>
            <person name="Barry K.W."/>
            <person name="Bonito G."/>
            <person name="Buee M."/>
            <person name="Carver A."/>
            <person name="Chen C."/>
            <person name="Cichocki N."/>
            <person name="Clum A."/>
            <person name="Culley D."/>
            <person name="Crous P.W."/>
            <person name="Fauchery L."/>
            <person name="Girlanda M."/>
            <person name="Hayes R."/>
            <person name="Keri Z."/>
            <person name="LaButti K."/>
            <person name="Lipzen A."/>
            <person name="Lombard V."/>
            <person name="Magnuson J."/>
            <person name="Maillard F."/>
            <person name="Morin E."/>
            <person name="Murat C."/>
            <person name="Nolan M."/>
            <person name="Ohm R."/>
            <person name="Pangilinan J."/>
            <person name="Pereira M."/>
            <person name="Perotto S."/>
            <person name="Peter M."/>
            <person name="Riley R."/>
            <person name="Sitrit Y."/>
            <person name="Stielow B."/>
            <person name="Szollosi G."/>
            <person name="Zifcakova L."/>
            <person name="Stursova M."/>
            <person name="Spatafora J.W."/>
            <person name="Tedersoo L."/>
            <person name="Vaario L.-M."/>
            <person name="Yamada A."/>
            <person name="Yan M."/>
            <person name="Wang P."/>
            <person name="Xu J."/>
            <person name="Bruns T."/>
            <person name="Baldrian P."/>
            <person name="Vilgalys R."/>
            <person name="Henrissat B."/>
            <person name="Grigoriev I.V."/>
            <person name="Hibbett D."/>
            <person name="Nagy L.G."/>
            <person name="Martin F.M."/>
        </authorList>
    </citation>
    <scope>NUCLEOTIDE SEQUENCE</scope>
    <source>
        <strain evidence="5">Prilba</strain>
    </source>
</reference>
<dbReference type="InterPro" id="IPR036390">
    <property type="entry name" value="WH_DNA-bd_sf"/>
</dbReference>
<evidence type="ECO:0000256" key="1">
    <source>
        <dbReference type="ARBA" id="ARBA00022700"/>
    </source>
</evidence>
<comment type="caution">
    <text evidence="5">The sequence shown here is derived from an EMBL/GenBank/DDBJ whole genome shotgun (WGS) entry which is preliminary data.</text>
</comment>
<dbReference type="Pfam" id="PF25889">
    <property type="entry name" value="WHD_Fungal_DR"/>
    <property type="match status" value="1"/>
</dbReference>
<dbReference type="Proteomes" id="UP000759537">
    <property type="component" value="Unassembled WGS sequence"/>
</dbReference>
<dbReference type="SUPFAM" id="SSF46785">
    <property type="entry name" value="Winged helix' DNA-binding domain"/>
    <property type="match status" value="1"/>
</dbReference>
<dbReference type="CDD" id="cd04450">
    <property type="entry name" value="DEP_RGS7-like"/>
    <property type="match status" value="1"/>
</dbReference>
<evidence type="ECO:0000259" key="3">
    <source>
        <dbReference type="PROSITE" id="PS50132"/>
    </source>
</evidence>
<dbReference type="PANTHER" id="PTHR10845:SF192">
    <property type="entry name" value="DOUBLE HIT, ISOFORM B"/>
    <property type="match status" value="1"/>
</dbReference>
<dbReference type="SMART" id="SM00049">
    <property type="entry name" value="DEP"/>
    <property type="match status" value="2"/>
</dbReference>
<dbReference type="Pfam" id="PF00615">
    <property type="entry name" value="RGS"/>
    <property type="match status" value="1"/>
</dbReference>
<dbReference type="Gene3D" id="1.10.10.10">
    <property type="entry name" value="Winged helix-like DNA-binding domain superfamily/Winged helix DNA-binding domain"/>
    <property type="match status" value="2"/>
</dbReference>
<dbReference type="AlphaFoldDB" id="A0A9P5N443"/>
<feature type="region of interest" description="Disordered" evidence="2">
    <location>
        <begin position="455"/>
        <end position="476"/>
    </location>
</feature>
<feature type="domain" description="DEP" evidence="4">
    <location>
        <begin position="244"/>
        <end position="327"/>
    </location>
</feature>
<dbReference type="InterPro" id="IPR000591">
    <property type="entry name" value="DEP_dom"/>
</dbReference>
<dbReference type="SMART" id="SM00315">
    <property type="entry name" value="RGS"/>
    <property type="match status" value="1"/>
</dbReference>
<accession>A0A9P5N443</accession>
<dbReference type="SUPFAM" id="SSF48097">
    <property type="entry name" value="Regulator of G-protein signaling, RGS"/>
    <property type="match status" value="1"/>
</dbReference>